<proteinExistence type="predicted"/>
<evidence type="ECO:0008006" key="4">
    <source>
        <dbReference type="Google" id="ProtNLM"/>
    </source>
</evidence>
<dbReference type="AlphaFoldDB" id="A0A2Z6RMK0"/>
<accession>A0A2Z6RMK0</accession>
<dbReference type="InterPro" id="IPR043129">
    <property type="entry name" value="ATPase_NBD"/>
</dbReference>
<keyword evidence="3" id="KW-1185">Reference proteome</keyword>
<evidence type="ECO:0000313" key="3">
    <source>
        <dbReference type="Proteomes" id="UP000247702"/>
    </source>
</evidence>
<dbReference type="SUPFAM" id="SSF53067">
    <property type="entry name" value="Actin-like ATPase domain"/>
    <property type="match status" value="1"/>
</dbReference>
<name>A0A2Z6RMK0_9GLOM</name>
<reference evidence="2 3" key="1">
    <citation type="submission" date="2017-11" db="EMBL/GenBank/DDBJ databases">
        <title>The genome of Rhizophagus clarus HR1 reveals common genetic basis of auxotrophy among arbuscular mycorrhizal fungi.</title>
        <authorList>
            <person name="Kobayashi Y."/>
        </authorList>
    </citation>
    <scope>NUCLEOTIDE SEQUENCE [LARGE SCALE GENOMIC DNA]</scope>
    <source>
        <strain evidence="2 3">HR1</strain>
    </source>
</reference>
<dbReference type="PANTHER" id="PTHR14187:SF5">
    <property type="entry name" value="HEAT SHOCK 70 KDA PROTEIN 12A"/>
    <property type="match status" value="1"/>
</dbReference>
<feature type="transmembrane region" description="Helical" evidence="1">
    <location>
        <begin position="91"/>
        <end position="117"/>
    </location>
</feature>
<dbReference type="Gene3D" id="3.90.640.10">
    <property type="entry name" value="Actin, Chain A, domain 4"/>
    <property type="match status" value="1"/>
</dbReference>
<feature type="transmembrane region" description="Helical" evidence="1">
    <location>
        <begin position="137"/>
        <end position="158"/>
    </location>
</feature>
<dbReference type="EMBL" id="BEXD01002447">
    <property type="protein sequence ID" value="GBB98369.1"/>
    <property type="molecule type" value="Genomic_DNA"/>
</dbReference>
<dbReference type="STRING" id="94130.A0A2Z6RMK0"/>
<dbReference type="Proteomes" id="UP000247702">
    <property type="component" value="Unassembled WGS sequence"/>
</dbReference>
<organism evidence="2 3">
    <name type="scientific">Rhizophagus clarus</name>
    <dbReference type="NCBI Taxonomy" id="94130"/>
    <lineage>
        <taxon>Eukaryota</taxon>
        <taxon>Fungi</taxon>
        <taxon>Fungi incertae sedis</taxon>
        <taxon>Mucoromycota</taxon>
        <taxon>Glomeromycotina</taxon>
        <taxon>Glomeromycetes</taxon>
        <taxon>Glomerales</taxon>
        <taxon>Glomeraceae</taxon>
        <taxon>Rhizophagus</taxon>
    </lineage>
</organism>
<comment type="caution">
    <text evidence="2">The sequence shown here is derived from an EMBL/GenBank/DDBJ whole genome shotgun (WGS) entry which is preliminary data.</text>
</comment>
<keyword evidence="1" id="KW-1133">Transmembrane helix</keyword>
<evidence type="ECO:0000313" key="2">
    <source>
        <dbReference type="EMBL" id="GBB98369.1"/>
    </source>
</evidence>
<keyword evidence="1" id="KW-0812">Transmembrane</keyword>
<protein>
    <recommendedName>
        <fullName evidence="4">Actin-like ATPase domain-containing protein</fullName>
    </recommendedName>
</protein>
<dbReference type="Gene3D" id="3.30.420.40">
    <property type="match status" value="2"/>
</dbReference>
<sequence>MAIYQLIKSAISTTATYAIVSKTGLAAIPIGGSVIIIGHILQGKDNEASKFIGDVFLSTGLSTITYKSTDSLLASQKTNCRVAKENDSYDWLISAIPTVVSMIVSGTILSTIGWVSIPIGVLMVFGSHYAPGLAGEILYSVGSSIFMESLLSNLATMFTKMIGHKASKNIARYNMKTICAKFLISFSKIISFTQKLYIKYEWYFSIFKNIVPNILEKVNINSEISNIVMNVLEKFHKWNFEEFGVKYSSFAYANVYDPSEIFVNDHWPDCVGHVKNPTVLKYDESFNLMSWGYPALSQRPNRRKRNIGLKPVENFLLYLSKTENKPRLPEGLDYKTAITDYLREMSNLVKESLRVCWPDFDFYKNVLIIIQVSIECDNKAKAIMRKCAYNAGLINYEESSNLHFITRHEAASIYSSTSVLREFNVISVGSSFMIVDIGADVVDAITRTFLKDNKLGDIIGRIEDLCGGNFVDEEFLKFLGRKVGQSAIDLLKENYYGQLQYMIKNFCENCKFIFTSQDRNFHYELDFEELCPAIIQYVKGSEREQMEYQDWLIEVTFEDIKAMFDPVIERILRLIHTQLNAVSSCKAILLIGDFSRSMYLQERIKEEFSRKVNNITIPANPSMTIVKGAVQYGLMLPEMLNETIKLSYITPRVFEKTYGIKATRKWKPGDPIERKLPDGMINVFLRIAKQGDEIPTDTGISMIFSSNFISRNSLDLFVTDEHDVKYCDSPEVSLIGSLKIDTPSVFNNHAISVTLFFDDMSIKVVAQEVDVKIGWKYETVFDNIY</sequence>
<dbReference type="PANTHER" id="PTHR14187">
    <property type="entry name" value="ALPHA KINASE/ELONGATION FACTOR 2 KINASE"/>
    <property type="match status" value="1"/>
</dbReference>
<evidence type="ECO:0000256" key="1">
    <source>
        <dbReference type="SAM" id="Phobius"/>
    </source>
</evidence>
<keyword evidence="1" id="KW-0472">Membrane</keyword>
<gene>
    <name evidence="2" type="ORF">RclHR1_03200019</name>
</gene>